<sequence length="196" mass="22704">MLTSVAAQNCRKRKLDQIMSLADEVRDMRERKNRLLREREFMLGERQRVKEKFSQLYRHVFQPQTTAGQGSYPCNKQLQAKVPTLATNNSRPRFLPLQQTTAGQGSYPCNKQLQAKVPTLATNNSRPRFLPLQQTKMQYFCTIHQPSTSLNSRLRQMEYPMKGHYNCPQIILYTSYNTTTALLNTLASPPEHSDHE</sequence>
<dbReference type="GO" id="GO:0000978">
    <property type="term" value="F:RNA polymerase II cis-regulatory region sequence-specific DNA binding"/>
    <property type="evidence" value="ECO:0007669"/>
    <property type="project" value="InterPro"/>
</dbReference>
<accession>A0A7R9D2N2</accession>
<evidence type="ECO:0000256" key="4">
    <source>
        <dbReference type="SAM" id="Coils"/>
    </source>
</evidence>
<evidence type="ECO:0000256" key="2">
    <source>
        <dbReference type="ARBA" id="ARBA00023125"/>
    </source>
</evidence>
<evidence type="ECO:0000256" key="1">
    <source>
        <dbReference type="ARBA" id="ARBA00023015"/>
    </source>
</evidence>
<proteinExistence type="predicted"/>
<keyword evidence="2" id="KW-0238">DNA-binding</keyword>
<organism evidence="6">
    <name type="scientific">Timema cristinae</name>
    <name type="common">Walking stick</name>
    <dbReference type="NCBI Taxonomy" id="61476"/>
    <lineage>
        <taxon>Eukaryota</taxon>
        <taxon>Metazoa</taxon>
        <taxon>Ecdysozoa</taxon>
        <taxon>Arthropoda</taxon>
        <taxon>Hexapoda</taxon>
        <taxon>Insecta</taxon>
        <taxon>Pterygota</taxon>
        <taxon>Neoptera</taxon>
        <taxon>Polyneoptera</taxon>
        <taxon>Phasmatodea</taxon>
        <taxon>Timematodea</taxon>
        <taxon>Timematoidea</taxon>
        <taxon>Timematidae</taxon>
        <taxon>Timema</taxon>
    </lineage>
</organism>
<dbReference type="PANTHER" id="PTHR24411">
    <property type="entry name" value="NUCLEAR FACTOR ERYTHROID 2-RELATED FACTOR"/>
    <property type="match status" value="1"/>
</dbReference>
<dbReference type="AlphaFoldDB" id="A0A7R9D2N2"/>
<dbReference type="EMBL" id="OC319690">
    <property type="protein sequence ID" value="CAD7406057.1"/>
    <property type="molecule type" value="Genomic_DNA"/>
</dbReference>
<dbReference type="SUPFAM" id="SSF57959">
    <property type="entry name" value="Leucine zipper domain"/>
    <property type="match status" value="1"/>
</dbReference>
<dbReference type="PANTHER" id="PTHR24411:SF55">
    <property type="entry name" value="SEGMENTATION PROTEIN CAP'N'COLLAR"/>
    <property type="match status" value="1"/>
</dbReference>
<dbReference type="InterPro" id="IPR047167">
    <property type="entry name" value="NFE2-like"/>
</dbReference>
<evidence type="ECO:0000256" key="3">
    <source>
        <dbReference type="ARBA" id="ARBA00023163"/>
    </source>
</evidence>
<gene>
    <name evidence="6" type="ORF">TCEB3V08_LOCUS8314</name>
</gene>
<dbReference type="GO" id="GO:0005634">
    <property type="term" value="C:nucleus"/>
    <property type="evidence" value="ECO:0007669"/>
    <property type="project" value="TreeGrafter"/>
</dbReference>
<feature type="coiled-coil region" evidence="4">
    <location>
        <begin position="11"/>
        <end position="52"/>
    </location>
</feature>
<dbReference type="Pfam" id="PF03131">
    <property type="entry name" value="bZIP_Maf"/>
    <property type="match status" value="1"/>
</dbReference>
<evidence type="ECO:0000313" key="6">
    <source>
        <dbReference type="EMBL" id="CAD7406057.1"/>
    </source>
</evidence>
<keyword evidence="1" id="KW-0805">Transcription regulation</keyword>
<feature type="domain" description="Basic leucine zipper" evidence="5">
    <location>
        <begin position="5"/>
        <end position="56"/>
    </location>
</feature>
<dbReference type="InterPro" id="IPR004826">
    <property type="entry name" value="bZIP_Maf"/>
</dbReference>
<dbReference type="GO" id="GO:0000981">
    <property type="term" value="F:DNA-binding transcription factor activity, RNA polymerase II-specific"/>
    <property type="evidence" value="ECO:0007669"/>
    <property type="project" value="TreeGrafter"/>
</dbReference>
<dbReference type="Gene3D" id="1.20.5.170">
    <property type="match status" value="1"/>
</dbReference>
<reference evidence="6" key="1">
    <citation type="submission" date="2020-11" db="EMBL/GenBank/DDBJ databases">
        <authorList>
            <person name="Tran Van P."/>
        </authorList>
    </citation>
    <scope>NUCLEOTIDE SEQUENCE</scope>
</reference>
<keyword evidence="3" id="KW-0804">Transcription</keyword>
<evidence type="ECO:0000259" key="5">
    <source>
        <dbReference type="Pfam" id="PF03131"/>
    </source>
</evidence>
<name>A0A7R9D2N2_TIMCR</name>
<keyword evidence="4" id="KW-0175">Coiled coil</keyword>
<protein>
    <recommendedName>
        <fullName evidence="5">Basic leucine zipper domain-containing protein</fullName>
    </recommendedName>
</protein>
<dbReference type="InterPro" id="IPR046347">
    <property type="entry name" value="bZIP_sf"/>
</dbReference>